<evidence type="ECO:0000256" key="1">
    <source>
        <dbReference type="ARBA" id="ARBA00004651"/>
    </source>
</evidence>
<evidence type="ECO:0000256" key="6">
    <source>
        <dbReference type="ARBA" id="ARBA00023136"/>
    </source>
</evidence>
<keyword evidence="3" id="KW-1003">Cell membrane</keyword>
<dbReference type="PANTHER" id="PTHR23513">
    <property type="entry name" value="INTEGRAL MEMBRANE EFFLUX PROTEIN-RELATED"/>
    <property type="match status" value="1"/>
</dbReference>
<evidence type="ECO:0000256" key="7">
    <source>
        <dbReference type="SAM" id="Phobius"/>
    </source>
</evidence>
<keyword evidence="9" id="KW-1185">Reference proteome</keyword>
<evidence type="ECO:0000256" key="3">
    <source>
        <dbReference type="ARBA" id="ARBA00022475"/>
    </source>
</evidence>
<feature type="transmembrane region" description="Helical" evidence="7">
    <location>
        <begin position="185"/>
        <end position="206"/>
    </location>
</feature>
<feature type="transmembrane region" description="Helical" evidence="7">
    <location>
        <begin position="368"/>
        <end position="389"/>
    </location>
</feature>
<sequence length="431" mass="45019">MPPSDSSNEQDATGNESLPVLKNRSFRQLWLANFSGDMGNQVTSFALSITAVVFLHASAFEVALIAALARSANLILGIPAGVWIDRWPRKWVLVSAALLQTLVVASVPVAYASDSLTVVQLIIIAPLLSISELFFDVAHTAVLPPLVGRDRVSEANARLSVSDNTARIVGPGAAGALLKIVSAPLLYVVSTAASLLTAVMASTINVSEKPTITRDREKFWPSMTAGLRYVGKSVVLRTFMINAGTVNLGAGLIGAIYPLFILRDLGLTASQMGLALSIGAVGGIAGSIAGLPIMKLLGEIRTILVAICCLPIIFVLAPLTPFVPLPDFALVSTVEFLLSFAIVTYGISSSGIVARVTPNAMLGRVTSARRFVTLGSIPLGSLLGGATATWLGNDIALFLSVACIVGGAGNMLVSPLRSHRTLPTGWEAPAL</sequence>
<evidence type="ECO:0000256" key="5">
    <source>
        <dbReference type="ARBA" id="ARBA00022989"/>
    </source>
</evidence>
<evidence type="ECO:0000313" key="8">
    <source>
        <dbReference type="EMBL" id="NYI67922.1"/>
    </source>
</evidence>
<dbReference type="CDD" id="cd06173">
    <property type="entry name" value="MFS_MefA_like"/>
    <property type="match status" value="1"/>
</dbReference>
<feature type="transmembrane region" description="Helical" evidence="7">
    <location>
        <begin position="91"/>
        <end position="111"/>
    </location>
</feature>
<evidence type="ECO:0000256" key="2">
    <source>
        <dbReference type="ARBA" id="ARBA00022448"/>
    </source>
</evidence>
<dbReference type="PANTHER" id="PTHR23513:SF6">
    <property type="entry name" value="MAJOR FACILITATOR SUPERFAMILY ASSOCIATED DOMAIN-CONTAINING PROTEIN"/>
    <property type="match status" value="1"/>
</dbReference>
<dbReference type="InterPro" id="IPR010290">
    <property type="entry name" value="TM_effector"/>
</dbReference>
<feature type="transmembrane region" description="Helical" evidence="7">
    <location>
        <begin position="395"/>
        <end position="413"/>
    </location>
</feature>
<accession>A0A7Z0D301</accession>
<dbReference type="InterPro" id="IPR036259">
    <property type="entry name" value="MFS_trans_sf"/>
</dbReference>
<feature type="transmembrane region" description="Helical" evidence="7">
    <location>
        <begin position="336"/>
        <end position="356"/>
    </location>
</feature>
<dbReference type="Pfam" id="PF05977">
    <property type="entry name" value="MFS_3"/>
    <property type="match status" value="1"/>
</dbReference>
<dbReference type="Proteomes" id="UP000539111">
    <property type="component" value="Unassembled WGS sequence"/>
</dbReference>
<dbReference type="RefSeq" id="WP_179428247.1">
    <property type="nucleotide sequence ID" value="NZ_JACBZP010000001.1"/>
</dbReference>
<proteinExistence type="predicted"/>
<keyword evidence="2" id="KW-0813">Transport</keyword>
<feature type="transmembrane region" description="Helical" evidence="7">
    <location>
        <begin position="303"/>
        <end position="324"/>
    </location>
</feature>
<dbReference type="EMBL" id="JACBZP010000001">
    <property type="protein sequence ID" value="NYI67922.1"/>
    <property type="molecule type" value="Genomic_DNA"/>
</dbReference>
<feature type="transmembrane region" description="Helical" evidence="7">
    <location>
        <begin position="272"/>
        <end position="291"/>
    </location>
</feature>
<keyword evidence="5 7" id="KW-1133">Transmembrane helix</keyword>
<evidence type="ECO:0000313" key="9">
    <source>
        <dbReference type="Proteomes" id="UP000539111"/>
    </source>
</evidence>
<evidence type="ECO:0000256" key="4">
    <source>
        <dbReference type="ARBA" id="ARBA00022692"/>
    </source>
</evidence>
<organism evidence="8 9">
    <name type="scientific">Spelaeicoccus albus</name>
    <dbReference type="NCBI Taxonomy" id="1280376"/>
    <lineage>
        <taxon>Bacteria</taxon>
        <taxon>Bacillati</taxon>
        <taxon>Actinomycetota</taxon>
        <taxon>Actinomycetes</taxon>
        <taxon>Micrococcales</taxon>
        <taxon>Brevibacteriaceae</taxon>
        <taxon>Spelaeicoccus</taxon>
    </lineage>
</organism>
<dbReference type="AlphaFoldDB" id="A0A7Z0D301"/>
<comment type="caution">
    <text evidence="8">The sequence shown here is derived from an EMBL/GenBank/DDBJ whole genome shotgun (WGS) entry which is preliminary data.</text>
</comment>
<keyword evidence="4 7" id="KW-0812">Transmembrane</keyword>
<name>A0A7Z0D301_9MICO</name>
<dbReference type="GO" id="GO:0005886">
    <property type="term" value="C:plasma membrane"/>
    <property type="evidence" value="ECO:0007669"/>
    <property type="project" value="UniProtKB-SubCell"/>
</dbReference>
<protein>
    <submittedName>
        <fullName evidence="8">MFS family permease</fullName>
    </submittedName>
</protein>
<feature type="transmembrane region" description="Helical" evidence="7">
    <location>
        <begin position="239"/>
        <end position="260"/>
    </location>
</feature>
<keyword evidence="6 7" id="KW-0472">Membrane</keyword>
<comment type="subcellular location">
    <subcellularLocation>
        <location evidence="1">Cell membrane</location>
        <topology evidence="1">Multi-pass membrane protein</topology>
    </subcellularLocation>
</comment>
<dbReference type="SUPFAM" id="SSF103473">
    <property type="entry name" value="MFS general substrate transporter"/>
    <property type="match status" value="1"/>
</dbReference>
<gene>
    <name evidence="8" type="ORF">BJY26_002228</name>
</gene>
<reference evidence="8 9" key="1">
    <citation type="submission" date="2020-07" db="EMBL/GenBank/DDBJ databases">
        <title>Sequencing the genomes of 1000 actinobacteria strains.</title>
        <authorList>
            <person name="Klenk H.-P."/>
        </authorList>
    </citation>
    <scope>NUCLEOTIDE SEQUENCE [LARGE SCALE GENOMIC DNA]</scope>
    <source>
        <strain evidence="8 9">DSM 26341</strain>
    </source>
</reference>
<dbReference type="Gene3D" id="1.20.1250.20">
    <property type="entry name" value="MFS general substrate transporter like domains"/>
    <property type="match status" value="1"/>
</dbReference>